<dbReference type="AlphaFoldDB" id="A0A8K0X207"/>
<evidence type="ECO:0000313" key="6">
    <source>
        <dbReference type="Proteomes" id="UP000813385"/>
    </source>
</evidence>
<feature type="domain" description="DUF7605" evidence="4">
    <location>
        <begin position="672"/>
        <end position="849"/>
    </location>
</feature>
<keyword evidence="6" id="KW-1185">Reference proteome</keyword>
<accession>A0A8K0X207</accession>
<dbReference type="Proteomes" id="UP000813385">
    <property type="component" value="Unassembled WGS sequence"/>
</dbReference>
<dbReference type="InterPro" id="IPR045063">
    <property type="entry name" value="Dynamin_N"/>
</dbReference>
<protein>
    <submittedName>
        <fullName evidence="5">Uncharacterized protein</fullName>
    </submittedName>
</protein>
<gene>
    <name evidence="5" type="ORF">B0T11DRAFT_355895</name>
</gene>
<dbReference type="InterPro" id="IPR056024">
    <property type="entry name" value="DUF7605"/>
</dbReference>
<comment type="caution">
    <text evidence="5">The sequence shown here is derived from an EMBL/GenBank/DDBJ whole genome shotgun (WGS) entry which is preliminary data.</text>
</comment>
<feature type="coiled-coil region" evidence="1">
    <location>
        <begin position="468"/>
        <end position="495"/>
    </location>
</feature>
<dbReference type="SUPFAM" id="SSF52540">
    <property type="entry name" value="P-loop containing nucleoside triphosphate hydrolases"/>
    <property type="match status" value="1"/>
</dbReference>
<dbReference type="EMBL" id="JAGPXD010000004">
    <property type="protein sequence ID" value="KAH7359239.1"/>
    <property type="molecule type" value="Genomic_DNA"/>
</dbReference>
<name>A0A8K0X207_9PEZI</name>
<dbReference type="Pfam" id="PF24564">
    <property type="entry name" value="DUF7605"/>
    <property type="match status" value="1"/>
</dbReference>
<evidence type="ECO:0000259" key="4">
    <source>
        <dbReference type="Pfam" id="PF24564"/>
    </source>
</evidence>
<feature type="region of interest" description="Disordered" evidence="2">
    <location>
        <begin position="1"/>
        <end position="28"/>
    </location>
</feature>
<reference evidence="5" key="1">
    <citation type="journal article" date="2021" name="Nat. Commun.">
        <title>Genetic determinants of endophytism in the Arabidopsis root mycobiome.</title>
        <authorList>
            <person name="Mesny F."/>
            <person name="Miyauchi S."/>
            <person name="Thiergart T."/>
            <person name="Pickel B."/>
            <person name="Atanasova L."/>
            <person name="Karlsson M."/>
            <person name="Huettel B."/>
            <person name="Barry K.W."/>
            <person name="Haridas S."/>
            <person name="Chen C."/>
            <person name="Bauer D."/>
            <person name="Andreopoulos W."/>
            <person name="Pangilinan J."/>
            <person name="LaButti K."/>
            <person name="Riley R."/>
            <person name="Lipzen A."/>
            <person name="Clum A."/>
            <person name="Drula E."/>
            <person name="Henrissat B."/>
            <person name="Kohler A."/>
            <person name="Grigoriev I.V."/>
            <person name="Martin F.M."/>
            <person name="Hacquard S."/>
        </authorList>
    </citation>
    <scope>NUCLEOTIDE SEQUENCE</scope>
    <source>
        <strain evidence="5">MPI-CAGE-AT-0016</strain>
    </source>
</reference>
<evidence type="ECO:0000256" key="1">
    <source>
        <dbReference type="SAM" id="Coils"/>
    </source>
</evidence>
<feature type="compositionally biased region" description="Polar residues" evidence="2">
    <location>
        <begin position="1"/>
        <end position="14"/>
    </location>
</feature>
<sequence>MPSVEVSRSQTPGQTPARPPAADNVLPSVETPWHMRPTTLYTISPAVTPVSAGARAHSRLSIGSSIGGARLGSNTPPGMGGVAQAFAGIALRSQSPASPTPARPVGPPRCVVPAAVHRVEDEELPPHRFHAPEVQVALEEARAVPRRLAEVLSGGRLHLDPATAVHRLRHQAWKLQRFAVSSKRAVGFVGDSGTGKSSLINSLLDYDGLARTSNAGGACTCVATEYIYHDRDDFVIEVELFTREEVAEQLADHLFAYRARYANNDREGGEIEAEAGAREGMVSAAALAQATFGTMFGRRVDREFLCRRESRDVLADMTRWATEMYPAAMGERMAPLETARECSEALERVTSRCSEEGDEGATWPYIRQVKVFLRSHILRNGLVLVDLPGLHDANVARIAVTERQLKKCDDIFAIGRIGRAKTDDGIVSVFDLAARVGLANVGIVCTMSDDENEKEAVNDRKGQERIRLRGLHQTAENLEQQARQADREVRECAQGDMETIQAALARHWDLEAQHKAAAGAAREYMILTRNDEVTRSLQTTFGHRTAPGNVFRVFCVSSSYYREYRQRPQQPGDPDWLALSGIIDLRRHCLGLTADAQLRSLATYINSAVPRLIADVGQWARTGEDNVGAEARTELGEVKRRVREALRGEGSPLTRMYTIITTSFEQEVYAARRIEAWTKAAAAVSLKWRETAASSFAASCRKHGVHDSKNWNEEAVKAVADGVKHAWNGWIAGARRAVLDLVVSRLTAAATLDGTRLTTLLSGTARLGALDTSLSKRRDNAVQEMERAWIKFEKGLKDLHSMAFTGIASSLMAKSLRPAYNTCNQFHGRGSDQLRKDKMKGAVDDQGLFANLMINVCAKVGGLAFVLKDEMTTVGEELAEGVEETISLARGEETEGDRDPVLRMRVGEQTEAARREIVRLGELVR</sequence>
<feature type="domain" description="Dynamin N-terminal" evidence="3">
    <location>
        <begin position="186"/>
        <end position="414"/>
    </location>
</feature>
<dbReference type="OrthoDB" id="3598281at2759"/>
<dbReference type="Gene3D" id="3.40.50.300">
    <property type="entry name" value="P-loop containing nucleotide triphosphate hydrolases"/>
    <property type="match status" value="1"/>
</dbReference>
<evidence type="ECO:0000256" key="2">
    <source>
        <dbReference type="SAM" id="MobiDB-lite"/>
    </source>
</evidence>
<dbReference type="InterPro" id="IPR027417">
    <property type="entry name" value="P-loop_NTPase"/>
</dbReference>
<dbReference type="PANTHER" id="PTHR36681:SF3">
    <property type="entry name" value="NUCLEAR GTPASE, GERMINAL CENTER-ASSOCIATED, TANDEM DUPLICATE 3"/>
    <property type="match status" value="1"/>
</dbReference>
<keyword evidence="1" id="KW-0175">Coiled coil</keyword>
<evidence type="ECO:0000259" key="3">
    <source>
        <dbReference type="Pfam" id="PF00350"/>
    </source>
</evidence>
<dbReference type="Pfam" id="PF00350">
    <property type="entry name" value="Dynamin_N"/>
    <property type="match status" value="1"/>
</dbReference>
<dbReference type="PANTHER" id="PTHR36681">
    <property type="entry name" value="NUCLEAR GTPASE, GERMINAL CENTER-ASSOCIATED, TANDEM DUPLICATE 3"/>
    <property type="match status" value="1"/>
</dbReference>
<organism evidence="5 6">
    <name type="scientific">Plectosphaerella cucumerina</name>
    <dbReference type="NCBI Taxonomy" id="40658"/>
    <lineage>
        <taxon>Eukaryota</taxon>
        <taxon>Fungi</taxon>
        <taxon>Dikarya</taxon>
        <taxon>Ascomycota</taxon>
        <taxon>Pezizomycotina</taxon>
        <taxon>Sordariomycetes</taxon>
        <taxon>Hypocreomycetidae</taxon>
        <taxon>Glomerellales</taxon>
        <taxon>Plectosphaerellaceae</taxon>
        <taxon>Plectosphaerella</taxon>
    </lineage>
</organism>
<evidence type="ECO:0000313" key="5">
    <source>
        <dbReference type="EMBL" id="KAH7359239.1"/>
    </source>
</evidence>
<proteinExistence type="predicted"/>